<protein>
    <recommendedName>
        <fullName evidence="1">RelA/SpoT domain-containing protein</fullName>
    </recommendedName>
</protein>
<evidence type="ECO:0000259" key="1">
    <source>
        <dbReference type="SMART" id="SM00954"/>
    </source>
</evidence>
<dbReference type="RefSeq" id="WP_047251956.1">
    <property type="nucleotide sequence ID" value="NZ_CP011367.1"/>
</dbReference>
<dbReference type="PANTHER" id="PTHR47837">
    <property type="entry name" value="GTP PYROPHOSPHOKINASE YJBM"/>
    <property type="match status" value="1"/>
</dbReference>
<dbReference type="SUPFAM" id="SSF81301">
    <property type="entry name" value="Nucleotidyltransferase"/>
    <property type="match status" value="1"/>
</dbReference>
<dbReference type="Proteomes" id="UP000064201">
    <property type="component" value="Chromosome"/>
</dbReference>
<dbReference type="PATRIC" id="fig|106634.4.peg.1869"/>
<dbReference type="Gene3D" id="3.30.460.10">
    <property type="entry name" value="Beta Polymerase, domain 2"/>
    <property type="match status" value="1"/>
</dbReference>
<evidence type="ECO:0000313" key="2">
    <source>
        <dbReference type="EMBL" id="AKJ96474.1"/>
    </source>
</evidence>
<gene>
    <name evidence="2" type="ORF">TVD_09135</name>
</gene>
<dbReference type="EMBL" id="CP011367">
    <property type="protein sequence ID" value="AKJ96474.1"/>
    <property type="molecule type" value="Genomic_DNA"/>
</dbReference>
<dbReference type="Pfam" id="PF04607">
    <property type="entry name" value="RelA_SpoT"/>
    <property type="match status" value="1"/>
</dbReference>
<dbReference type="GO" id="GO:0015969">
    <property type="term" value="P:guanosine tetraphosphate metabolic process"/>
    <property type="evidence" value="ECO:0007669"/>
    <property type="project" value="InterPro"/>
</dbReference>
<sequence>MAWSVPKNSKRQVDKAGRALAEGRLPTHQQNEALQVINNWRSSHSFPMNTFQVNLRQRARRIDNEALVAQRLKRVPSIVAKLRRFDGMKLSRMQDIGGCRAVVGSVDVVFALCNSYLNSEIRHVLVNQKDYIAEPKASGYRGVHLVYRYRSDRNETYNGHLIEVQIRSGLQHAWATAVETMGTFLRQALKSSEGSTEWLHFFALVSSAFAIREGCKVVPGTPTDYDVILEEIRSQEDRLKVADRLTAFGEALRTLEDAGIRGSKYYLMVLKPAEETLDIVGYRKNELAQATEAYLEAEKSVSNIEGADAVLVAADSLDSLRKAYPNYFLDTKTFLAELSSILGGKG</sequence>
<dbReference type="SMART" id="SM00954">
    <property type="entry name" value="RelA_SpoT"/>
    <property type="match status" value="1"/>
</dbReference>
<dbReference type="InterPro" id="IPR043519">
    <property type="entry name" value="NT_sf"/>
</dbReference>
<keyword evidence="3" id="KW-1185">Reference proteome</keyword>
<dbReference type="KEGG" id="tvr:TVD_09135"/>
<accession>A0A0G3G7W2</accession>
<feature type="domain" description="RelA/SpoT" evidence="1">
    <location>
        <begin position="70"/>
        <end position="189"/>
    </location>
</feature>
<dbReference type="AlphaFoldDB" id="A0A0G3G7W2"/>
<evidence type="ECO:0000313" key="3">
    <source>
        <dbReference type="Proteomes" id="UP000064201"/>
    </source>
</evidence>
<reference evidence="2 3" key="1">
    <citation type="submission" date="2015-04" db="EMBL/GenBank/DDBJ databases">
        <title>Complete Sequence for the Genome of the Thioalkalivibrio versutus D301.</title>
        <authorList>
            <person name="Mu T."/>
            <person name="Zhou J."/>
            <person name="Xu X."/>
        </authorList>
    </citation>
    <scope>NUCLEOTIDE SEQUENCE [LARGE SCALE GENOMIC DNA]</scope>
    <source>
        <strain evidence="2 3">D301</strain>
    </source>
</reference>
<organism evidence="2 3">
    <name type="scientific">Thioalkalivibrio versutus</name>
    <dbReference type="NCBI Taxonomy" id="106634"/>
    <lineage>
        <taxon>Bacteria</taxon>
        <taxon>Pseudomonadati</taxon>
        <taxon>Pseudomonadota</taxon>
        <taxon>Gammaproteobacteria</taxon>
        <taxon>Chromatiales</taxon>
        <taxon>Ectothiorhodospiraceae</taxon>
        <taxon>Thioalkalivibrio</taxon>
    </lineage>
</organism>
<name>A0A0G3G7W2_9GAMM</name>
<dbReference type="PANTHER" id="PTHR47837:SF1">
    <property type="entry name" value="GTP PYROPHOSPHOKINASE YJBM"/>
    <property type="match status" value="1"/>
</dbReference>
<dbReference type="STRING" id="106634.TVD_09135"/>
<dbReference type="InterPro" id="IPR052366">
    <property type="entry name" value="GTP_Pyrophosphokinase"/>
</dbReference>
<dbReference type="CDD" id="cd05399">
    <property type="entry name" value="NT_Rel-Spo_like"/>
    <property type="match status" value="1"/>
</dbReference>
<proteinExistence type="predicted"/>
<dbReference type="InterPro" id="IPR007685">
    <property type="entry name" value="RelA_SpoT"/>
</dbReference>